<feature type="compositionally biased region" description="Basic and acidic residues" evidence="1">
    <location>
        <begin position="94"/>
        <end position="109"/>
    </location>
</feature>
<dbReference type="Proteomes" id="UP000002710">
    <property type="component" value="Chromosome"/>
</dbReference>
<dbReference type="EMBL" id="CP000112">
    <property type="protein sequence ID" value="ABB38474.1"/>
    <property type="molecule type" value="Genomic_DNA"/>
</dbReference>
<dbReference type="KEGG" id="dde:Dde_1677"/>
<evidence type="ECO:0000313" key="3">
    <source>
        <dbReference type="EMBL" id="ABB38474.1"/>
    </source>
</evidence>
<accession>Q311C2</accession>
<dbReference type="HOGENOM" id="CLU_2179543_0_0_7"/>
<keyword evidence="2" id="KW-1133">Transmembrane helix</keyword>
<reference evidence="3 4" key="1">
    <citation type="journal article" date="2011" name="J. Bacteriol.">
        <title>Complete genome sequence and updated annotation of Desulfovibrio alaskensis G20.</title>
        <authorList>
            <person name="Hauser L.J."/>
            <person name="Land M.L."/>
            <person name="Brown S.D."/>
            <person name="Larimer F."/>
            <person name="Keller K.L."/>
            <person name="Rapp-Giles B.J."/>
            <person name="Price M.N."/>
            <person name="Lin M."/>
            <person name="Bruce D.C."/>
            <person name="Detter J.C."/>
            <person name="Tapia R."/>
            <person name="Han C.S."/>
            <person name="Goodwin L.A."/>
            <person name="Cheng J.F."/>
            <person name="Pitluck S."/>
            <person name="Copeland A."/>
            <person name="Lucas S."/>
            <person name="Nolan M."/>
            <person name="Lapidus A.L."/>
            <person name="Palumbo A.V."/>
            <person name="Wall J.D."/>
        </authorList>
    </citation>
    <scope>NUCLEOTIDE SEQUENCE [LARGE SCALE GENOMIC DNA]</scope>
    <source>
        <strain evidence="4">ATCC BAA 1058 / DSM 17464 / G20</strain>
    </source>
</reference>
<sequence length="109" mass="12595">MFEELLTPFMVFMLLCFIGLMVMFFFMLRGIDDLSRSLRSERSAMLEQLRAIEDRLDVLTTVMRRQTGVTQADTRAPRRNGTSLDAARPAAQPERGEHDDNITEFILHD</sequence>
<evidence type="ECO:0000256" key="1">
    <source>
        <dbReference type="SAM" id="MobiDB-lite"/>
    </source>
</evidence>
<protein>
    <submittedName>
        <fullName evidence="3">Uncharacterized protein</fullName>
    </submittedName>
</protein>
<dbReference type="AlphaFoldDB" id="Q311C2"/>
<keyword evidence="4" id="KW-1185">Reference proteome</keyword>
<proteinExistence type="predicted"/>
<dbReference type="RefSeq" id="WP_011367621.1">
    <property type="nucleotide sequence ID" value="NC_007519.1"/>
</dbReference>
<dbReference type="STRING" id="207559.Dde_1677"/>
<feature type="region of interest" description="Disordered" evidence="1">
    <location>
        <begin position="67"/>
        <end position="109"/>
    </location>
</feature>
<evidence type="ECO:0000256" key="2">
    <source>
        <dbReference type="SAM" id="Phobius"/>
    </source>
</evidence>
<gene>
    <name evidence="3" type="ordered locus">Dde_1677</name>
</gene>
<feature type="transmembrane region" description="Helical" evidence="2">
    <location>
        <begin position="6"/>
        <end position="28"/>
    </location>
</feature>
<organism evidence="3 4">
    <name type="scientific">Oleidesulfovibrio alaskensis (strain ATCC BAA-1058 / DSM 17464 / G20)</name>
    <name type="common">Desulfovibrio alaskensis</name>
    <dbReference type="NCBI Taxonomy" id="207559"/>
    <lineage>
        <taxon>Bacteria</taxon>
        <taxon>Pseudomonadati</taxon>
        <taxon>Thermodesulfobacteriota</taxon>
        <taxon>Desulfovibrionia</taxon>
        <taxon>Desulfovibrionales</taxon>
        <taxon>Desulfovibrionaceae</taxon>
        <taxon>Oleidesulfovibrio</taxon>
    </lineage>
</organism>
<evidence type="ECO:0000313" key="4">
    <source>
        <dbReference type="Proteomes" id="UP000002710"/>
    </source>
</evidence>
<keyword evidence="2" id="KW-0472">Membrane</keyword>
<name>Q311C2_OLEA2</name>
<keyword evidence="2" id="KW-0812">Transmembrane</keyword>